<protein>
    <submittedName>
        <fullName evidence="2">Uncharacterized protein</fullName>
    </submittedName>
</protein>
<feature type="non-terminal residue" evidence="2">
    <location>
        <position position="66"/>
    </location>
</feature>
<accession>A0A382U7C6</accession>
<gene>
    <name evidence="2" type="ORF">METZ01_LOCUS382776</name>
</gene>
<dbReference type="AlphaFoldDB" id="A0A382U7C6"/>
<organism evidence="2">
    <name type="scientific">marine metagenome</name>
    <dbReference type="NCBI Taxonomy" id="408172"/>
    <lineage>
        <taxon>unclassified sequences</taxon>
        <taxon>metagenomes</taxon>
        <taxon>ecological metagenomes</taxon>
    </lineage>
</organism>
<evidence type="ECO:0000313" key="2">
    <source>
        <dbReference type="EMBL" id="SVD29922.1"/>
    </source>
</evidence>
<feature type="coiled-coil region" evidence="1">
    <location>
        <begin position="33"/>
        <end position="60"/>
    </location>
</feature>
<evidence type="ECO:0000256" key="1">
    <source>
        <dbReference type="SAM" id="Coils"/>
    </source>
</evidence>
<reference evidence="2" key="1">
    <citation type="submission" date="2018-05" db="EMBL/GenBank/DDBJ databases">
        <authorList>
            <person name="Lanie J.A."/>
            <person name="Ng W.-L."/>
            <person name="Kazmierczak K.M."/>
            <person name="Andrzejewski T.M."/>
            <person name="Davidsen T.M."/>
            <person name="Wayne K.J."/>
            <person name="Tettelin H."/>
            <person name="Glass J.I."/>
            <person name="Rusch D."/>
            <person name="Podicherti R."/>
            <person name="Tsui H.-C.T."/>
            <person name="Winkler M.E."/>
        </authorList>
    </citation>
    <scope>NUCLEOTIDE SEQUENCE</scope>
</reference>
<keyword evidence="1" id="KW-0175">Coiled coil</keyword>
<name>A0A382U7C6_9ZZZZ</name>
<proteinExistence type="predicted"/>
<sequence length="66" mass="7789">MFKNLHASFLEAIDNFKYELRKEPTFENSLDLTNEMQEKIKDARKLIGQLRSDIRQCLNQTEKEAG</sequence>
<dbReference type="EMBL" id="UINC01141903">
    <property type="protein sequence ID" value="SVD29922.1"/>
    <property type="molecule type" value="Genomic_DNA"/>
</dbReference>